<keyword evidence="6" id="KW-0902">Two-component regulatory system</keyword>
<name>A0A1Q5ZVI7_9SPHI</name>
<accession>A0A1Q5ZVI7</accession>
<feature type="transmembrane region" description="Helical" evidence="7">
    <location>
        <begin position="74"/>
        <end position="95"/>
    </location>
</feature>
<evidence type="ECO:0000256" key="7">
    <source>
        <dbReference type="SAM" id="Phobius"/>
    </source>
</evidence>
<dbReference type="InterPro" id="IPR005467">
    <property type="entry name" value="His_kinase_dom"/>
</dbReference>
<evidence type="ECO:0000256" key="1">
    <source>
        <dbReference type="ARBA" id="ARBA00000085"/>
    </source>
</evidence>
<dbReference type="InterPro" id="IPR003661">
    <property type="entry name" value="HisK_dim/P_dom"/>
</dbReference>
<dbReference type="Pfam" id="PF02518">
    <property type="entry name" value="HATPase_c"/>
    <property type="match status" value="1"/>
</dbReference>
<dbReference type="SMART" id="SM00388">
    <property type="entry name" value="HisKA"/>
    <property type="match status" value="1"/>
</dbReference>
<evidence type="ECO:0000256" key="3">
    <source>
        <dbReference type="ARBA" id="ARBA00022553"/>
    </source>
</evidence>
<keyword evidence="5" id="KW-0418">Kinase</keyword>
<dbReference type="InterPro" id="IPR036890">
    <property type="entry name" value="HATPase_C_sf"/>
</dbReference>
<comment type="catalytic activity">
    <reaction evidence="1">
        <text>ATP + protein L-histidine = ADP + protein N-phospho-L-histidine.</text>
        <dbReference type="EC" id="2.7.13.3"/>
    </reaction>
</comment>
<feature type="transmembrane region" description="Helical" evidence="7">
    <location>
        <begin position="182"/>
        <end position="203"/>
    </location>
</feature>
<sequence>MSNQINTLETYFFRSIPAKYRTGYRKYYMMQNLKAVHIAAIIFFALNVILRLFYTFLSEGLTHAQNFPEFNITNWIFIGITPFFILIANHQINLFKRTKKPSKGVSLLVLLFTIYLITGGLASSIISTHDPRNSLILYLVAIFMVSMVFLFEYEDTLMLTIITEIIFTAALFYCNIDGTEILYNQLISAFLLAGFFFMSRYAYSFRAMHYLQLNEIKEKNAEIEKASAFKNEVLGMVAHDLRNPIGAIESITLIMELDEMDEDTADNVYMIKASCVKAMSIINDLLEVARNDNSNIIETQRLELNQLLKNVIEMWKFRENVKNEIILTSNQPEIFAAINVEKFQRVIDNLISNAIKFSKETDKVEVNVTQNKDGIHIEVKDYGLGIPKEMLPHIFERFSKAGRQGIRGEQSTGLGLSIVRQIVEKHHGQIEVQSEEKQGSSFKIRLPQAV</sequence>
<dbReference type="InterPro" id="IPR036097">
    <property type="entry name" value="HisK_dim/P_sf"/>
</dbReference>
<keyword evidence="4" id="KW-0808">Transferase</keyword>
<dbReference type="InterPro" id="IPR050736">
    <property type="entry name" value="Sensor_HK_Regulatory"/>
</dbReference>
<dbReference type="CDD" id="cd00082">
    <property type="entry name" value="HisKA"/>
    <property type="match status" value="1"/>
</dbReference>
<dbReference type="InterPro" id="IPR003594">
    <property type="entry name" value="HATPase_dom"/>
</dbReference>
<dbReference type="AlphaFoldDB" id="A0A1Q5ZVI7"/>
<dbReference type="InterPro" id="IPR004358">
    <property type="entry name" value="Sig_transdc_His_kin-like_C"/>
</dbReference>
<feature type="transmembrane region" description="Helical" evidence="7">
    <location>
        <begin position="158"/>
        <end position="176"/>
    </location>
</feature>
<organism evidence="9 10">
    <name type="scientific">Mucilaginibacter polytrichastri</name>
    <dbReference type="NCBI Taxonomy" id="1302689"/>
    <lineage>
        <taxon>Bacteria</taxon>
        <taxon>Pseudomonadati</taxon>
        <taxon>Bacteroidota</taxon>
        <taxon>Sphingobacteriia</taxon>
        <taxon>Sphingobacteriales</taxon>
        <taxon>Sphingobacteriaceae</taxon>
        <taxon>Mucilaginibacter</taxon>
    </lineage>
</organism>
<dbReference type="PANTHER" id="PTHR43711:SF26">
    <property type="entry name" value="SENSOR HISTIDINE KINASE RCSC"/>
    <property type="match status" value="1"/>
</dbReference>
<dbReference type="CDD" id="cd00075">
    <property type="entry name" value="HATPase"/>
    <property type="match status" value="1"/>
</dbReference>
<evidence type="ECO:0000256" key="6">
    <source>
        <dbReference type="ARBA" id="ARBA00023012"/>
    </source>
</evidence>
<feature type="transmembrane region" description="Helical" evidence="7">
    <location>
        <begin position="107"/>
        <end position="129"/>
    </location>
</feature>
<dbReference type="FunFam" id="3.30.565.10:FF:000006">
    <property type="entry name" value="Sensor histidine kinase WalK"/>
    <property type="match status" value="1"/>
</dbReference>
<evidence type="ECO:0000313" key="9">
    <source>
        <dbReference type="EMBL" id="OKS85781.1"/>
    </source>
</evidence>
<dbReference type="GO" id="GO:0000155">
    <property type="term" value="F:phosphorelay sensor kinase activity"/>
    <property type="evidence" value="ECO:0007669"/>
    <property type="project" value="InterPro"/>
</dbReference>
<dbReference type="PROSITE" id="PS50109">
    <property type="entry name" value="HIS_KIN"/>
    <property type="match status" value="1"/>
</dbReference>
<keyword evidence="10" id="KW-1185">Reference proteome</keyword>
<dbReference type="SUPFAM" id="SSF55874">
    <property type="entry name" value="ATPase domain of HSP90 chaperone/DNA topoisomerase II/histidine kinase"/>
    <property type="match status" value="1"/>
</dbReference>
<dbReference type="RefSeq" id="WP_074488572.1">
    <property type="nucleotide sequence ID" value="NZ_FPAM01000002.1"/>
</dbReference>
<keyword evidence="3" id="KW-0597">Phosphoprotein</keyword>
<keyword evidence="7" id="KW-1133">Transmembrane helix</keyword>
<keyword evidence="7" id="KW-0472">Membrane</keyword>
<gene>
    <name evidence="9" type="ORF">RG47T_1227</name>
</gene>
<dbReference type="Gene3D" id="1.10.287.130">
    <property type="match status" value="1"/>
</dbReference>
<dbReference type="SUPFAM" id="SSF47384">
    <property type="entry name" value="Homodimeric domain of signal transducing histidine kinase"/>
    <property type="match status" value="1"/>
</dbReference>
<dbReference type="PRINTS" id="PR00344">
    <property type="entry name" value="BCTRLSENSOR"/>
</dbReference>
<dbReference type="PANTHER" id="PTHR43711">
    <property type="entry name" value="TWO-COMPONENT HISTIDINE KINASE"/>
    <property type="match status" value="1"/>
</dbReference>
<evidence type="ECO:0000259" key="8">
    <source>
        <dbReference type="PROSITE" id="PS50109"/>
    </source>
</evidence>
<proteinExistence type="predicted"/>
<dbReference type="EMBL" id="MPPL01000001">
    <property type="protein sequence ID" value="OKS85781.1"/>
    <property type="molecule type" value="Genomic_DNA"/>
</dbReference>
<dbReference type="STRING" id="1302689.RG47T_1227"/>
<protein>
    <recommendedName>
        <fullName evidence="2">histidine kinase</fullName>
        <ecNumber evidence="2">2.7.13.3</ecNumber>
    </recommendedName>
</protein>
<dbReference type="EC" id="2.7.13.3" evidence="2"/>
<evidence type="ECO:0000256" key="4">
    <source>
        <dbReference type="ARBA" id="ARBA00022679"/>
    </source>
</evidence>
<dbReference type="OrthoDB" id="9757990at2"/>
<evidence type="ECO:0000256" key="5">
    <source>
        <dbReference type="ARBA" id="ARBA00022777"/>
    </source>
</evidence>
<feature type="transmembrane region" description="Helical" evidence="7">
    <location>
        <begin position="135"/>
        <end position="151"/>
    </location>
</feature>
<evidence type="ECO:0000256" key="2">
    <source>
        <dbReference type="ARBA" id="ARBA00012438"/>
    </source>
</evidence>
<feature type="transmembrane region" description="Helical" evidence="7">
    <location>
        <begin position="35"/>
        <end position="54"/>
    </location>
</feature>
<feature type="domain" description="Histidine kinase" evidence="8">
    <location>
        <begin position="236"/>
        <end position="450"/>
    </location>
</feature>
<dbReference type="Gene3D" id="3.30.565.10">
    <property type="entry name" value="Histidine kinase-like ATPase, C-terminal domain"/>
    <property type="match status" value="1"/>
</dbReference>
<keyword evidence="7" id="KW-0812">Transmembrane</keyword>
<evidence type="ECO:0000313" key="10">
    <source>
        <dbReference type="Proteomes" id="UP000186720"/>
    </source>
</evidence>
<dbReference type="SMART" id="SM00387">
    <property type="entry name" value="HATPase_c"/>
    <property type="match status" value="1"/>
</dbReference>
<dbReference type="Pfam" id="PF00512">
    <property type="entry name" value="HisKA"/>
    <property type="match status" value="1"/>
</dbReference>
<reference evidence="9 10" key="1">
    <citation type="submission" date="2016-11" db="EMBL/GenBank/DDBJ databases">
        <title>Whole Genome Sequencing of Mucilaginibacter polytrichastri RG4-7(T) isolated from the moss sample.</title>
        <authorList>
            <person name="Li Y."/>
        </authorList>
    </citation>
    <scope>NUCLEOTIDE SEQUENCE [LARGE SCALE GENOMIC DNA]</scope>
    <source>
        <strain evidence="9 10">RG4-7</strain>
    </source>
</reference>
<comment type="caution">
    <text evidence="9">The sequence shown here is derived from an EMBL/GenBank/DDBJ whole genome shotgun (WGS) entry which is preliminary data.</text>
</comment>
<dbReference type="Proteomes" id="UP000186720">
    <property type="component" value="Unassembled WGS sequence"/>
</dbReference>